<name>A0A397UW86_9GLOM</name>
<proteinExistence type="predicted"/>
<keyword evidence="2" id="KW-1185">Reference proteome</keyword>
<dbReference type="OrthoDB" id="2457926at2759"/>
<dbReference type="EMBL" id="QKWP01001129">
    <property type="protein sequence ID" value="RIB11476.1"/>
    <property type="molecule type" value="Genomic_DNA"/>
</dbReference>
<comment type="caution">
    <text evidence="1">The sequence shown here is derived from an EMBL/GenBank/DDBJ whole genome shotgun (WGS) entry which is preliminary data.</text>
</comment>
<dbReference type="Proteomes" id="UP000266673">
    <property type="component" value="Unassembled WGS sequence"/>
</dbReference>
<protein>
    <submittedName>
        <fullName evidence="1">Uncharacterized protein</fullName>
    </submittedName>
</protein>
<reference evidence="1 2" key="1">
    <citation type="submission" date="2018-06" db="EMBL/GenBank/DDBJ databases">
        <title>Comparative genomics reveals the genomic features of Rhizophagus irregularis, R. cerebriforme, R. diaphanum and Gigaspora rosea, and their symbiotic lifestyle signature.</title>
        <authorList>
            <person name="Morin E."/>
            <person name="San Clemente H."/>
            <person name="Chen E.C.H."/>
            <person name="De La Providencia I."/>
            <person name="Hainaut M."/>
            <person name="Kuo A."/>
            <person name="Kohler A."/>
            <person name="Murat C."/>
            <person name="Tang N."/>
            <person name="Roy S."/>
            <person name="Loubradou J."/>
            <person name="Henrissat B."/>
            <person name="Grigoriev I.V."/>
            <person name="Corradi N."/>
            <person name="Roux C."/>
            <person name="Martin F.M."/>
        </authorList>
    </citation>
    <scope>NUCLEOTIDE SEQUENCE [LARGE SCALE GENOMIC DNA]</scope>
    <source>
        <strain evidence="1 2">DAOM 194757</strain>
    </source>
</reference>
<organism evidence="1 2">
    <name type="scientific">Gigaspora rosea</name>
    <dbReference type="NCBI Taxonomy" id="44941"/>
    <lineage>
        <taxon>Eukaryota</taxon>
        <taxon>Fungi</taxon>
        <taxon>Fungi incertae sedis</taxon>
        <taxon>Mucoromycota</taxon>
        <taxon>Glomeromycotina</taxon>
        <taxon>Glomeromycetes</taxon>
        <taxon>Diversisporales</taxon>
        <taxon>Gigasporaceae</taxon>
        <taxon>Gigaspora</taxon>
    </lineage>
</organism>
<evidence type="ECO:0000313" key="2">
    <source>
        <dbReference type="Proteomes" id="UP000266673"/>
    </source>
</evidence>
<evidence type="ECO:0000313" key="1">
    <source>
        <dbReference type="EMBL" id="RIB11476.1"/>
    </source>
</evidence>
<gene>
    <name evidence="1" type="ORF">C2G38_2203321</name>
</gene>
<accession>A0A397UW86</accession>
<dbReference type="AlphaFoldDB" id="A0A397UW86"/>
<sequence>MNESNHYFRNEQYFFASTSPKPYETISTLNTISELDDENLTYDGQTGSTSTSSQIIFYVMISTSNTVAELDNESLTHDG</sequence>